<dbReference type="PANTHER" id="PTHR30154:SF34">
    <property type="entry name" value="TRANSCRIPTIONAL REGULATOR AZLB"/>
    <property type="match status" value="1"/>
</dbReference>
<dbReference type="EMBL" id="JRVJ01000011">
    <property type="protein sequence ID" value="KGM18469.1"/>
    <property type="molecule type" value="Genomic_DNA"/>
</dbReference>
<protein>
    <submittedName>
        <fullName evidence="5">ArsR family transcriptional regulator</fullName>
    </submittedName>
</protein>
<dbReference type="PANTHER" id="PTHR30154">
    <property type="entry name" value="LEUCINE-RESPONSIVE REGULATORY PROTEIN"/>
    <property type="match status" value="1"/>
</dbReference>
<proteinExistence type="predicted"/>
<dbReference type="PROSITE" id="PS50956">
    <property type="entry name" value="HTH_ASNC_2"/>
    <property type="match status" value="1"/>
</dbReference>
<keyword evidence="2" id="KW-0238">DNA-binding</keyword>
<dbReference type="InterPro" id="IPR019888">
    <property type="entry name" value="Tscrpt_reg_AsnC-like"/>
</dbReference>
<evidence type="ECO:0000313" key="6">
    <source>
        <dbReference type="Proteomes" id="UP000030145"/>
    </source>
</evidence>
<organism evidence="5 6">
    <name type="scientific">Corynebacterium auriscanis</name>
    <dbReference type="NCBI Taxonomy" id="99807"/>
    <lineage>
        <taxon>Bacteria</taxon>
        <taxon>Bacillati</taxon>
        <taxon>Actinomycetota</taxon>
        <taxon>Actinomycetes</taxon>
        <taxon>Mycobacteriales</taxon>
        <taxon>Corynebacteriaceae</taxon>
        <taxon>Corynebacterium</taxon>
    </lineage>
</organism>
<dbReference type="InterPro" id="IPR036390">
    <property type="entry name" value="WH_DNA-bd_sf"/>
</dbReference>
<gene>
    <name evidence="5" type="ORF">MA47_06950</name>
</gene>
<dbReference type="InterPro" id="IPR000485">
    <property type="entry name" value="AsnC-type_HTH_dom"/>
</dbReference>
<dbReference type="GeneID" id="300553499"/>
<dbReference type="Pfam" id="PF01037">
    <property type="entry name" value="AsnC_trans_reg"/>
    <property type="match status" value="1"/>
</dbReference>
<dbReference type="InterPro" id="IPR011991">
    <property type="entry name" value="ArsR-like_HTH"/>
</dbReference>
<feature type="domain" description="HTH asnC-type" evidence="4">
    <location>
        <begin position="1"/>
        <end position="62"/>
    </location>
</feature>
<dbReference type="PROSITE" id="PS00519">
    <property type="entry name" value="HTH_ASNC_1"/>
    <property type="match status" value="1"/>
</dbReference>
<reference evidence="5 6" key="1">
    <citation type="submission" date="2014-10" db="EMBL/GenBank/DDBJ databases">
        <title>Whole Genome sequence of Corynebacterium auriscanis strain CIP 106629.</title>
        <authorList>
            <person name="Hassan S.S."/>
            <person name="Jamal S.B."/>
            <person name="Tiwari S."/>
            <person name="Oliveira L.D.C."/>
            <person name="Souza F."/>
            <person name="Mariano D.C."/>
            <person name="Almeida S."/>
            <person name="Dorella F."/>
            <person name="Pereira F."/>
            <person name="Carvalho A."/>
            <person name="Leal C.A."/>
            <person name="Soares S.D.C."/>
            <person name="Figueiredo H.C."/>
            <person name="Silva A."/>
            <person name="Azevedo V.A."/>
        </authorList>
    </citation>
    <scope>NUCLEOTIDE SEQUENCE [LARGE SCALE GENOMIC DNA]</scope>
    <source>
        <strain evidence="5 6">CIP 106629</strain>
    </source>
</reference>
<evidence type="ECO:0000259" key="4">
    <source>
        <dbReference type="PROSITE" id="PS50956"/>
    </source>
</evidence>
<dbReference type="GO" id="GO:0043565">
    <property type="term" value="F:sequence-specific DNA binding"/>
    <property type="evidence" value="ECO:0007669"/>
    <property type="project" value="InterPro"/>
</dbReference>
<dbReference type="SUPFAM" id="SSF46785">
    <property type="entry name" value="Winged helix' DNA-binding domain"/>
    <property type="match status" value="1"/>
</dbReference>
<dbReference type="Proteomes" id="UP000030145">
    <property type="component" value="Unassembled WGS sequence"/>
</dbReference>
<dbReference type="SUPFAM" id="SSF54909">
    <property type="entry name" value="Dimeric alpha+beta barrel"/>
    <property type="match status" value="1"/>
</dbReference>
<dbReference type="InterPro" id="IPR019887">
    <property type="entry name" value="Tscrpt_reg_AsnC/Lrp_C"/>
</dbReference>
<dbReference type="SMART" id="SM00344">
    <property type="entry name" value="HTH_ASNC"/>
    <property type="match status" value="1"/>
</dbReference>
<comment type="caution">
    <text evidence="5">The sequence shown here is derived from an EMBL/GenBank/DDBJ whole genome shotgun (WGS) entry which is preliminary data.</text>
</comment>
<accession>A0A0A2DKP1</accession>
<dbReference type="CDD" id="cd00090">
    <property type="entry name" value="HTH_ARSR"/>
    <property type="match status" value="1"/>
</dbReference>
<dbReference type="InterPro" id="IPR036388">
    <property type="entry name" value="WH-like_DNA-bd_sf"/>
</dbReference>
<dbReference type="PRINTS" id="PR00033">
    <property type="entry name" value="HTHASNC"/>
</dbReference>
<dbReference type="RefSeq" id="WP_035114744.1">
    <property type="nucleotide sequence ID" value="NZ_CP047046.1"/>
</dbReference>
<dbReference type="Gene3D" id="1.10.10.10">
    <property type="entry name" value="Winged helix-like DNA-binding domain superfamily/Winged helix DNA-binding domain"/>
    <property type="match status" value="1"/>
</dbReference>
<evidence type="ECO:0000256" key="3">
    <source>
        <dbReference type="ARBA" id="ARBA00023163"/>
    </source>
</evidence>
<keyword evidence="1" id="KW-0805">Transcription regulation</keyword>
<dbReference type="AlphaFoldDB" id="A0A0A2DKP1"/>
<dbReference type="Pfam" id="PF13412">
    <property type="entry name" value="HTH_24"/>
    <property type="match status" value="1"/>
</dbReference>
<keyword evidence="3" id="KW-0804">Transcription</keyword>
<sequence length="146" mass="16846">MDSIDHAIIAELRRDGRISNQDLARAVGLTPAPCLRRVRRMEAEGIIRGYHADIDPAAVGQGFEVIILVNIENNNHEATSGFEKRILAMDEVVEFRRMFSQPDYVVRARFADIEAYEKWMTNEFHRDPAIMRIHSHITMKVLKDEK</sequence>
<dbReference type="InterPro" id="IPR011008">
    <property type="entry name" value="Dimeric_a/b-barrel"/>
</dbReference>
<keyword evidence="6" id="KW-1185">Reference proteome</keyword>
<dbReference type="InterPro" id="IPR019885">
    <property type="entry name" value="Tscrpt_reg_HTH_AsnC-type_CS"/>
</dbReference>
<dbReference type="GO" id="GO:0005829">
    <property type="term" value="C:cytosol"/>
    <property type="evidence" value="ECO:0007669"/>
    <property type="project" value="TreeGrafter"/>
</dbReference>
<evidence type="ECO:0000256" key="2">
    <source>
        <dbReference type="ARBA" id="ARBA00023125"/>
    </source>
</evidence>
<dbReference type="GO" id="GO:0043200">
    <property type="term" value="P:response to amino acid"/>
    <property type="evidence" value="ECO:0007669"/>
    <property type="project" value="TreeGrafter"/>
</dbReference>
<evidence type="ECO:0000256" key="1">
    <source>
        <dbReference type="ARBA" id="ARBA00023015"/>
    </source>
</evidence>
<dbReference type="Gene3D" id="3.30.70.920">
    <property type="match status" value="1"/>
</dbReference>
<name>A0A0A2DKP1_9CORY</name>
<evidence type="ECO:0000313" key="5">
    <source>
        <dbReference type="EMBL" id="KGM18469.1"/>
    </source>
</evidence>